<sequence>MVIIVLGYSNRLKHAMLRLDVKILGLGLLAGIALETSLKDLCDREGIAHAKLDKMNADLAKTGIYNSVMQKQITAWAGLRNAAAHGNWGEYSHDQVKTMIAGVTQFIANHL</sequence>
<protein>
    <recommendedName>
        <fullName evidence="3">DUF4145 domain-containing protein</fullName>
    </recommendedName>
</protein>
<evidence type="ECO:0008006" key="3">
    <source>
        <dbReference type="Google" id="ProtNLM"/>
    </source>
</evidence>
<keyword evidence="2" id="KW-1185">Reference proteome</keyword>
<name>A0ABP9X788_9CHLR</name>
<reference evidence="1 2" key="1">
    <citation type="submission" date="2024-02" db="EMBL/GenBank/DDBJ databases">
        <title>Herpetosiphon gulosus NBRC 112829.</title>
        <authorList>
            <person name="Ichikawa N."/>
            <person name="Katano-Makiyama Y."/>
            <person name="Hidaka K."/>
        </authorList>
    </citation>
    <scope>NUCLEOTIDE SEQUENCE [LARGE SCALE GENOMIC DNA]</scope>
    <source>
        <strain evidence="1 2">NBRC 112829</strain>
    </source>
</reference>
<comment type="caution">
    <text evidence="1">The sequence shown here is derived from an EMBL/GenBank/DDBJ whole genome shotgun (WGS) entry which is preliminary data.</text>
</comment>
<proteinExistence type="predicted"/>
<evidence type="ECO:0000313" key="1">
    <source>
        <dbReference type="EMBL" id="GAA5531229.1"/>
    </source>
</evidence>
<gene>
    <name evidence="1" type="ORF">Hgul01_05054</name>
</gene>
<dbReference type="Proteomes" id="UP001428290">
    <property type="component" value="Unassembled WGS sequence"/>
</dbReference>
<organism evidence="1 2">
    <name type="scientific">Herpetosiphon gulosus</name>
    <dbReference type="NCBI Taxonomy" id="1973496"/>
    <lineage>
        <taxon>Bacteria</taxon>
        <taxon>Bacillati</taxon>
        <taxon>Chloroflexota</taxon>
        <taxon>Chloroflexia</taxon>
        <taxon>Herpetosiphonales</taxon>
        <taxon>Herpetosiphonaceae</taxon>
        <taxon>Herpetosiphon</taxon>
    </lineage>
</organism>
<evidence type="ECO:0000313" key="2">
    <source>
        <dbReference type="Proteomes" id="UP001428290"/>
    </source>
</evidence>
<accession>A0ABP9X788</accession>
<dbReference type="EMBL" id="BAABRU010000037">
    <property type="protein sequence ID" value="GAA5531229.1"/>
    <property type="molecule type" value="Genomic_DNA"/>
</dbReference>